<feature type="domain" description="HTH tetR-type" evidence="6">
    <location>
        <begin position="17"/>
        <end position="77"/>
    </location>
</feature>
<evidence type="ECO:0000256" key="1">
    <source>
        <dbReference type="ARBA" id="ARBA00022491"/>
    </source>
</evidence>
<dbReference type="OrthoDB" id="9798857at2"/>
<comment type="caution">
    <text evidence="7">The sequence shown here is derived from an EMBL/GenBank/DDBJ whole genome shotgun (WGS) entry which is preliminary data.</text>
</comment>
<dbReference type="AlphaFoldDB" id="A0A369ARQ6"/>
<evidence type="ECO:0000313" key="8">
    <source>
        <dbReference type="Proteomes" id="UP000252174"/>
    </source>
</evidence>
<protein>
    <submittedName>
        <fullName evidence="7">TetR family transcriptional regulator</fullName>
    </submittedName>
</protein>
<dbReference type="PROSITE" id="PS50977">
    <property type="entry name" value="HTH_TETR_2"/>
    <property type="match status" value="1"/>
</dbReference>
<dbReference type="Proteomes" id="UP000252174">
    <property type="component" value="Unassembled WGS sequence"/>
</dbReference>
<dbReference type="InterPro" id="IPR050109">
    <property type="entry name" value="HTH-type_TetR-like_transc_reg"/>
</dbReference>
<dbReference type="RefSeq" id="WP_114482191.1">
    <property type="nucleotide sequence ID" value="NZ_QPJU01000001.1"/>
</dbReference>
<proteinExistence type="predicted"/>
<dbReference type="PANTHER" id="PTHR30055">
    <property type="entry name" value="HTH-TYPE TRANSCRIPTIONAL REGULATOR RUTR"/>
    <property type="match status" value="1"/>
</dbReference>
<dbReference type="GO" id="GO:0003700">
    <property type="term" value="F:DNA-binding transcription factor activity"/>
    <property type="evidence" value="ECO:0007669"/>
    <property type="project" value="TreeGrafter"/>
</dbReference>
<dbReference type="PANTHER" id="PTHR30055:SF175">
    <property type="entry name" value="HTH-TYPE TRANSCRIPTIONAL REPRESSOR KSTR2"/>
    <property type="match status" value="1"/>
</dbReference>
<dbReference type="Pfam" id="PF00440">
    <property type="entry name" value="TetR_N"/>
    <property type="match status" value="1"/>
</dbReference>
<keyword evidence="1" id="KW-0678">Repressor</keyword>
<dbReference type="EMBL" id="QPJU01000001">
    <property type="protein sequence ID" value="RCX11795.1"/>
    <property type="molecule type" value="Genomic_DNA"/>
</dbReference>
<dbReference type="Pfam" id="PF17932">
    <property type="entry name" value="TetR_C_24"/>
    <property type="match status" value="1"/>
</dbReference>
<dbReference type="InterPro" id="IPR036271">
    <property type="entry name" value="Tet_transcr_reg_TetR-rel_C_sf"/>
</dbReference>
<dbReference type="SUPFAM" id="SSF46689">
    <property type="entry name" value="Homeodomain-like"/>
    <property type="match status" value="1"/>
</dbReference>
<dbReference type="InterPro" id="IPR041490">
    <property type="entry name" value="KstR2_TetR_C"/>
</dbReference>
<keyword evidence="2" id="KW-0805">Transcription regulation</keyword>
<dbReference type="GO" id="GO:0000976">
    <property type="term" value="F:transcription cis-regulatory region binding"/>
    <property type="evidence" value="ECO:0007669"/>
    <property type="project" value="TreeGrafter"/>
</dbReference>
<dbReference type="PRINTS" id="PR00455">
    <property type="entry name" value="HTHTETR"/>
</dbReference>
<dbReference type="InterPro" id="IPR001647">
    <property type="entry name" value="HTH_TetR"/>
</dbReference>
<evidence type="ECO:0000256" key="3">
    <source>
        <dbReference type="ARBA" id="ARBA00023125"/>
    </source>
</evidence>
<evidence type="ECO:0000256" key="4">
    <source>
        <dbReference type="ARBA" id="ARBA00023163"/>
    </source>
</evidence>
<organism evidence="7 8">
    <name type="scientific">Extensimonas vulgaris</name>
    <dbReference type="NCBI Taxonomy" id="1031594"/>
    <lineage>
        <taxon>Bacteria</taxon>
        <taxon>Pseudomonadati</taxon>
        <taxon>Pseudomonadota</taxon>
        <taxon>Betaproteobacteria</taxon>
        <taxon>Burkholderiales</taxon>
        <taxon>Comamonadaceae</taxon>
        <taxon>Extensimonas</taxon>
    </lineage>
</organism>
<sequence>MNDKSASKSAGHDLDGNATRERILLEAARLFRQHGYAATTLREVADAAGVKAGSIYYHFESKEQILGEVLDKGIKIVYETVRARIDALPKDAPWRDRIAAGIEGHLWGMLHHGDFTSANMRIYGQIPESAKAKHRVVRREYADYWDQLLQSALAAGELRADASTTIIRLFVIGALNWTVEWYNPERGSFQDFARQITAIIFDGILVHEKSLGTQ</sequence>
<keyword evidence="8" id="KW-1185">Reference proteome</keyword>
<evidence type="ECO:0000259" key="6">
    <source>
        <dbReference type="PROSITE" id="PS50977"/>
    </source>
</evidence>
<dbReference type="SUPFAM" id="SSF48498">
    <property type="entry name" value="Tetracyclin repressor-like, C-terminal domain"/>
    <property type="match status" value="1"/>
</dbReference>
<evidence type="ECO:0000256" key="5">
    <source>
        <dbReference type="PROSITE-ProRule" id="PRU00335"/>
    </source>
</evidence>
<dbReference type="InterPro" id="IPR009057">
    <property type="entry name" value="Homeodomain-like_sf"/>
</dbReference>
<dbReference type="Gene3D" id="1.10.10.60">
    <property type="entry name" value="Homeodomain-like"/>
    <property type="match status" value="1"/>
</dbReference>
<gene>
    <name evidence="7" type="ORF">DFR45_101325</name>
</gene>
<dbReference type="Gene3D" id="1.10.357.10">
    <property type="entry name" value="Tetracycline Repressor, domain 2"/>
    <property type="match status" value="1"/>
</dbReference>
<evidence type="ECO:0000313" key="7">
    <source>
        <dbReference type="EMBL" id="RCX11795.1"/>
    </source>
</evidence>
<evidence type="ECO:0000256" key="2">
    <source>
        <dbReference type="ARBA" id="ARBA00023015"/>
    </source>
</evidence>
<keyword evidence="4" id="KW-0804">Transcription</keyword>
<keyword evidence="3 5" id="KW-0238">DNA-binding</keyword>
<accession>A0A369ARQ6</accession>
<feature type="DNA-binding region" description="H-T-H motif" evidence="5">
    <location>
        <begin position="40"/>
        <end position="59"/>
    </location>
</feature>
<reference evidence="7 8" key="1">
    <citation type="submission" date="2018-07" db="EMBL/GenBank/DDBJ databases">
        <title>Genomic Encyclopedia of Type Strains, Phase IV (KMG-IV): sequencing the most valuable type-strain genomes for metagenomic binning, comparative biology and taxonomic classification.</title>
        <authorList>
            <person name="Goeker M."/>
        </authorList>
    </citation>
    <scope>NUCLEOTIDE SEQUENCE [LARGE SCALE GENOMIC DNA]</scope>
    <source>
        <strain evidence="7 8">DSM 100911</strain>
    </source>
</reference>
<name>A0A369ARQ6_9BURK</name>